<gene>
    <name evidence="1" type="ORF">EYW47_21770</name>
</gene>
<dbReference type="OrthoDB" id="9008260at2"/>
<comment type="caution">
    <text evidence="1">The sequence shown here is derived from an EMBL/GenBank/DDBJ whole genome shotgun (WGS) entry which is preliminary data.</text>
</comment>
<dbReference type="AlphaFoldDB" id="A0A4R5M7I3"/>
<name>A0A4R5M7I3_9BURK</name>
<proteinExistence type="predicted"/>
<dbReference type="RefSeq" id="WP_133196903.1">
    <property type="nucleotide sequence ID" value="NZ_JBHUCW010000033.1"/>
</dbReference>
<protein>
    <submittedName>
        <fullName evidence="1">Uncharacterized protein</fullName>
    </submittedName>
</protein>
<reference evidence="1 2" key="1">
    <citation type="submission" date="2019-03" db="EMBL/GenBank/DDBJ databases">
        <title>Paraburkholderia sp. 4M-K11, isolated from subtropical forest soil.</title>
        <authorList>
            <person name="Gao Z.-H."/>
            <person name="Qiu L.-H."/>
        </authorList>
    </citation>
    <scope>NUCLEOTIDE SEQUENCE [LARGE SCALE GENOMIC DNA]</scope>
    <source>
        <strain evidence="1 2">4M-K11</strain>
    </source>
</reference>
<dbReference type="EMBL" id="SMRP01000011">
    <property type="protein sequence ID" value="TDG21501.1"/>
    <property type="molecule type" value="Genomic_DNA"/>
</dbReference>
<accession>A0A4R5M7I3</accession>
<evidence type="ECO:0000313" key="1">
    <source>
        <dbReference type="EMBL" id="TDG21501.1"/>
    </source>
</evidence>
<evidence type="ECO:0000313" key="2">
    <source>
        <dbReference type="Proteomes" id="UP000295722"/>
    </source>
</evidence>
<keyword evidence="2" id="KW-1185">Reference proteome</keyword>
<organism evidence="1 2">
    <name type="scientific">Paraburkholderia silviterrae</name>
    <dbReference type="NCBI Taxonomy" id="2528715"/>
    <lineage>
        <taxon>Bacteria</taxon>
        <taxon>Pseudomonadati</taxon>
        <taxon>Pseudomonadota</taxon>
        <taxon>Betaproteobacteria</taxon>
        <taxon>Burkholderiales</taxon>
        <taxon>Burkholderiaceae</taxon>
        <taxon>Paraburkholderia</taxon>
    </lineage>
</organism>
<dbReference type="Proteomes" id="UP000295722">
    <property type="component" value="Unassembled WGS sequence"/>
</dbReference>
<sequence>MRAPDAVPATFTILRPASGHERAEQIRDIIDAFRRLRESIERFNRMFAAAAGEPQPRGNSGASLQPLLTTLARRVDGARFARHRELKRAIRDARRLDKTRDALFSDAFCLDTDAMRRTAAELERLDTAFVRLGVGHVLAQHLEDARTTPGDAAAKPAVAGAAAAMQRDAA</sequence>